<dbReference type="GO" id="GO:0005524">
    <property type="term" value="F:ATP binding"/>
    <property type="evidence" value="ECO:0007669"/>
    <property type="project" value="UniProtKB-KW"/>
</dbReference>
<evidence type="ECO:0000259" key="6">
    <source>
        <dbReference type="PROSITE" id="PS50011"/>
    </source>
</evidence>
<name>A0A397GRY5_9GLOM</name>
<dbReference type="InterPro" id="IPR059179">
    <property type="entry name" value="MLKL-like_MCAfunc"/>
</dbReference>
<protein>
    <recommendedName>
        <fullName evidence="6">Protein kinase domain-containing protein</fullName>
    </recommendedName>
</protein>
<dbReference type="Pfam" id="PF08238">
    <property type="entry name" value="Sel1"/>
    <property type="match status" value="3"/>
</dbReference>
<dbReference type="Pfam" id="PF22215">
    <property type="entry name" value="MLKL_N"/>
    <property type="match status" value="1"/>
</dbReference>
<feature type="compositionally biased region" description="Low complexity" evidence="5">
    <location>
        <begin position="507"/>
        <end position="518"/>
    </location>
</feature>
<dbReference type="InterPro" id="IPR008266">
    <property type="entry name" value="Tyr_kinase_AS"/>
</dbReference>
<evidence type="ECO:0000313" key="7">
    <source>
        <dbReference type="EMBL" id="RHZ53772.1"/>
    </source>
</evidence>
<dbReference type="PANTHER" id="PTHR44329">
    <property type="entry name" value="SERINE/THREONINE-PROTEIN KINASE TNNI3K-RELATED"/>
    <property type="match status" value="1"/>
</dbReference>
<dbReference type="InterPro" id="IPR054000">
    <property type="entry name" value="MLKL_N"/>
</dbReference>
<dbReference type="PANTHER" id="PTHR44329:SF288">
    <property type="entry name" value="MITOGEN-ACTIVATED PROTEIN KINASE KINASE KINASE 20"/>
    <property type="match status" value="1"/>
</dbReference>
<dbReference type="InterPro" id="IPR051681">
    <property type="entry name" value="Ser/Thr_Kinases-Pseudokinases"/>
</dbReference>
<dbReference type="Gene3D" id="1.20.930.20">
    <property type="entry name" value="Adaptor protein Cbl, N-terminal domain"/>
    <property type="match status" value="1"/>
</dbReference>
<evidence type="ECO:0000256" key="4">
    <source>
        <dbReference type="ARBA" id="ARBA00022840"/>
    </source>
</evidence>
<evidence type="ECO:0000256" key="3">
    <source>
        <dbReference type="ARBA" id="ARBA00022777"/>
    </source>
</evidence>
<dbReference type="InterPro" id="IPR001245">
    <property type="entry name" value="Ser-Thr/Tyr_kinase_cat_dom"/>
</dbReference>
<dbReference type="SUPFAM" id="SSF81901">
    <property type="entry name" value="HCP-like"/>
    <property type="match status" value="1"/>
</dbReference>
<dbReference type="InterPro" id="IPR036537">
    <property type="entry name" value="Adaptor_Cbl_N_dom_sf"/>
</dbReference>
<feature type="compositionally biased region" description="Low complexity" evidence="5">
    <location>
        <begin position="533"/>
        <end position="542"/>
    </location>
</feature>
<dbReference type="GO" id="GO:0007166">
    <property type="term" value="P:cell surface receptor signaling pathway"/>
    <property type="evidence" value="ECO:0007669"/>
    <property type="project" value="InterPro"/>
</dbReference>
<dbReference type="PROSITE" id="PS00109">
    <property type="entry name" value="PROTEIN_KINASE_TYR"/>
    <property type="match status" value="1"/>
</dbReference>
<keyword evidence="2" id="KW-0547">Nucleotide-binding</keyword>
<dbReference type="CDD" id="cd21037">
    <property type="entry name" value="MLKL_NTD"/>
    <property type="match status" value="1"/>
</dbReference>
<dbReference type="InterPro" id="IPR011990">
    <property type="entry name" value="TPR-like_helical_dom_sf"/>
</dbReference>
<dbReference type="SUPFAM" id="SSF56112">
    <property type="entry name" value="Protein kinase-like (PK-like)"/>
    <property type="match status" value="1"/>
</dbReference>
<comment type="caution">
    <text evidence="7">The sequence shown here is derived from an EMBL/GenBank/DDBJ whole genome shotgun (WGS) entry which is preliminary data.</text>
</comment>
<dbReference type="Pfam" id="PF07714">
    <property type="entry name" value="PK_Tyr_Ser-Thr"/>
    <property type="match status" value="1"/>
</dbReference>
<dbReference type="STRING" id="1348612.A0A397GRY5"/>
<accession>A0A397GRY5</accession>
<organism evidence="7 8">
    <name type="scientific">Diversispora epigaea</name>
    <dbReference type="NCBI Taxonomy" id="1348612"/>
    <lineage>
        <taxon>Eukaryota</taxon>
        <taxon>Fungi</taxon>
        <taxon>Fungi incertae sedis</taxon>
        <taxon>Mucoromycota</taxon>
        <taxon>Glomeromycotina</taxon>
        <taxon>Glomeromycetes</taxon>
        <taxon>Diversisporales</taxon>
        <taxon>Diversisporaceae</taxon>
        <taxon>Diversispora</taxon>
    </lineage>
</organism>
<dbReference type="Gene3D" id="1.10.510.10">
    <property type="entry name" value="Transferase(Phosphotransferase) domain 1"/>
    <property type="match status" value="1"/>
</dbReference>
<keyword evidence="8" id="KW-1185">Reference proteome</keyword>
<dbReference type="InterPro" id="IPR011009">
    <property type="entry name" value="Kinase-like_dom_sf"/>
</dbReference>
<keyword evidence="3" id="KW-0418">Kinase</keyword>
<proteinExistence type="predicted"/>
<dbReference type="AlphaFoldDB" id="A0A397GRY5"/>
<dbReference type="InterPro" id="IPR006597">
    <property type="entry name" value="Sel1-like"/>
</dbReference>
<dbReference type="Gene3D" id="1.25.40.10">
    <property type="entry name" value="Tetratricopeptide repeat domain"/>
    <property type="match status" value="1"/>
</dbReference>
<reference evidence="7 8" key="1">
    <citation type="submission" date="2018-08" db="EMBL/GenBank/DDBJ databases">
        <title>Genome and evolution of the arbuscular mycorrhizal fungus Diversispora epigaea (formerly Glomus versiforme) and its bacterial endosymbionts.</title>
        <authorList>
            <person name="Sun X."/>
            <person name="Fei Z."/>
            <person name="Harrison M."/>
        </authorList>
    </citation>
    <scope>NUCLEOTIDE SEQUENCE [LARGE SCALE GENOMIC DNA]</scope>
    <source>
        <strain evidence="7 8">IT104</strain>
    </source>
</reference>
<dbReference type="SMART" id="SM00671">
    <property type="entry name" value="SEL1"/>
    <property type="match status" value="3"/>
</dbReference>
<dbReference type="EMBL" id="PQFF01000385">
    <property type="protein sequence ID" value="RHZ53772.1"/>
    <property type="molecule type" value="Genomic_DNA"/>
</dbReference>
<dbReference type="OrthoDB" id="2314769at2759"/>
<evidence type="ECO:0000313" key="8">
    <source>
        <dbReference type="Proteomes" id="UP000266861"/>
    </source>
</evidence>
<evidence type="ECO:0000256" key="2">
    <source>
        <dbReference type="ARBA" id="ARBA00022741"/>
    </source>
</evidence>
<keyword evidence="1" id="KW-0808">Transferase</keyword>
<dbReference type="InterPro" id="IPR000719">
    <property type="entry name" value="Prot_kinase_dom"/>
</dbReference>
<evidence type="ECO:0000256" key="1">
    <source>
        <dbReference type="ARBA" id="ARBA00022679"/>
    </source>
</evidence>
<dbReference type="Proteomes" id="UP000266861">
    <property type="component" value="Unassembled WGS sequence"/>
</dbReference>
<dbReference type="GO" id="GO:0004674">
    <property type="term" value="F:protein serine/threonine kinase activity"/>
    <property type="evidence" value="ECO:0007669"/>
    <property type="project" value="TreeGrafter"/>
</dbReference>
<gene>
    <name evidence="7" type="ORF">Glove_437g39</name>
</gene>
<feature type="region of interest" description="Disordered" evidence="5">
    <location>
        <begin position="507"/>
        <end position="544"/>
    </location>
</feature>
<feature type="domain" description="Protein kinase" evidence="6">
    <location>
        <begin position="189"/>
        <end position="471"/>
    </location>
</feature>
<keyword evidence="4" id="KW-0067">ATP-binding</keyword>
<evidence type="ECO:0000256" key="5">
    <source>
        <dbReference type="SAM" id="MobiDB-lite"/>
    </source>
</evidence>
<sequence>MLDKTKKAGAALFHPAAQVLVDGGNLIPIVSLVTSLFREIIDLVEKAGHNKKVCRRLAERIRVANQTISESKKEENDLAFQSYVKALKKTKEFIKDISESGSFMKLITSHEIYDQYQDITKDLDDAILQLNLINSIRTLKEINDDKKLFQSEIKTSLNVMEEVMKDIWEQGMNNQQKLLAFENKLEKIHEAVDDVNKGELQNLQSSEHFRINCNQITCCDEPEVKRGAGQIVKKMYIAQTVCQKEINTYSANQKIVDKQVGILTELKNCQNIITFYGTMVRSGKYYIISEWAEEGDLNTYLKNNHNLSWGFKIRIASEIAAGLAFCHVYNILHHDIRSHNILLTDSLVAKISNFSSARKETDASRQIKDIQLRYRWLAPEKLINYTENEYTKQCDIYSFAIVLWELASQESPFANIPSNDDLLKRITEKHERPRLIPGTPSAYEKVMTQGWDQRKIKRPTADNIFKELKNLKSSYPKNPLASSTSTYSSTSTSSMFSSINQSSNISSLAKSNSQSSINPDSPNSLWSGKELSPSKNSPSNNSQILEGTIDSLDISDSTQINLEILQSIPPGYPDVSEAKRLHSSKKYSDAWPIFKLHADNGDPQAEFYVGYYLISGDRGVEKNKELAVEYFRRSASKNIPDAQFRYGVALLNGEGVVKSAENDKIAIENLEKAAKQGNLSAMFNFGDLLINGAHGVTQDLEQGADWLKKAHKKGHPHAYKKLADRYRALNKPVPEEI</sequence>
<dbReference type="PROSITE" id="PS50011">
    <property type="entry name" value="PROTEIN_KINASE_DOM"/>
    <property type="match status" value="1"/>
</dbReference>